<feature type="coiled-coil region" evidence="12">
    <location>
        <begin position="4989"/>
        <end position="5023"/>
    </location>
</feature>
<dbReference type="Gene3D" id="6.10.250.2120">
    <property type="match status" value="1"/>
</dbReference>
<evidence type="ECO:0000256" key="1">
    <source>
        <dbReference type="ARBA" id="ARBA00004241"/>
    </source>
</evidence>
<evidence type="ECO:0000256" key="3">
    <source>
        <dbReference type="ARBA" id="ARBA00005848"/>
    </source>
</evidence>
<keyword evidence="8" id="KW-0653">Protein transport</keyword>
<proteinExistence type="inferred from homology"/>
<dbReference type="InterPro" id="IPR008635">
    <property type="entry name" value="Coiled_stalk_dom"/>
</dbReference>
<evidence type="ECO:0000259" key="13">
    <source>
        <dbReference type="PROSITE" id="PS51123"/>
    </source>
</evidence>
<comment type="subcellular location">
    <subcellularLocation>
        <location evidence="2">Cell outer membrane</location>
    </subcellularLocation>
    <subcellularLocation>
        <location evidence="1">Cell surface</location>
    </subcellularLocation>
</comment>
<dbReference type="Proteomes" id="UP000419017">
    <property type="component" value="Unassembled WGS sequence"/>
</dbReference>
<dbReference type="EMBL" id="CABWIB010000001">
    <property type="protein sequence ID" value="VWL85009.1"/>
    <property type="molecule type" value="Genomic_DNA"/>
</dbReference>
<dbReference type="SUPFAM" id="SSF103088">
    <property type="entry name" value="OmpA-like"/>
    <property type="match status" value="1"/>
</dbReference>
<keyword evidence="7" id="KW-0732">Signal</keyword>
<evidence type="ECO:0000256" key="10">
    <source>
        <dbReference type="ARBA" id="ARBA00023237"/>
    </source>
</evidence>
<evidence type="ECO:0000313" key="15">
    <source>
        <dbReference type="Proteomes" id="UP000419017"/>
    </source>
</evidence>
<keyword evidence="6" id="KW-0812">Transmembrane</keyword>
<evidence type="ECO:0000256" key="5">
    <source>
        <dbReference type="ARBA" id="ARBA00022452"/>
    </source>
</evidence>
<keyword evidence="12" id="KW-0175">Coiled coil</keyword>
<dbReference type="Pfam" id="PF00691">
    <property type="entry name" value="OmpA"/>
    <property type="match status" value="1"/>
</dbReference>
<evidence type="ECO:0000313" key="14">
    <source>
        <dbReference type="EMBL" id="VWL85009.1"/>
    </source>
</evidence>
<evidence type="ECO:0000256" key="4">
    <source>
        <dbReference type="ARBA" id="ARBA00022448"/>
    </source>
</evidence>
<dbReference type="InterPro" id="IPR006665">
    <property type="entry name" value="OmpA-like"/>
</dbReference>
<dbReference type="Gene3D" id="6.20.50.100">
    <property type="match status" value="1"/>
</dbReference>
<evidence type="ECO:0000256" key="8">
    <source>
        <dbReference type="ARBA" id="ARBA00022927"/>
    </source>
</evidence>
<dbReference type="RefSeq" id="WP_156683044.1">
    <property type="nucleotide sequence ID" value="NZ_CABWIB010000001.1"/>
</dbReference>
<evidence type="ECO:0000256" key="12">
    <source>
        <dbReference type="SAM" id="Coils"/>
    </source>
</evidence>
<dbReference type="Pfam" id="PF05658">
    <property type="entry name" value="YadA_head"/>
    <property type="match status" value="13"/>
</dbReference>
<dbReference type="Gene3D" id="2.150.10.10">
    <property type="entry name" value="Serralysin-like metalloprotease, C-terminal"/>
    <property type="match status" value="11"/>
</dbReference>
<dbReference type="GO" id="GO:0009279">
    <property type="term" value="C:cell outer membrane"/>
    <property type="evidence" value="ECO:0007669"/>
    <property type="project" value="UniProtKB-SubCell"/>
</dbReference>
<dbReference type="PROSITE" id="PS51123">
    <property type="entry name" value="OMPA_2"/>
    <property type="match status" value="1"/>
</dbReference>
<evidence type="ECO:0000256" key="6">
    <source>
        <dbReference type="ARBA" id="ARBA00022692"/>
    </source>
</evidence>
<dbReference type="Gene3D" id="3.30.1330.60">
    <property type="entry name" value="OmpA-like domain"/>
    <property type="match status" value="1"/>
</dbReference>
<dbReference type="GO" id="GO:0009986">
    <property type="term" value="C:cell surface"/>
    <property type="evidence" value="ECO:0007669"/>
    <property type="project" value="UniProtKB-SubCell"/>
</dbReference>
<dbReference type="Gene3D" id="1.20.5.170">
    <property type="match status" value="6"/>
</dbReference>
<dbReference type="Gene3D" id="3.30.1300.30">
    <property type="entry name" value="GSPII I/J protein-like"/>
    <property type="match status" value="1"/>
</dbReference>
<organism evidence="14 15">
    <name type="scientific">Oceanivirga miroungae</name>
    <dbReference type="NCBI Taxonomy" id="1130046"/>
    <lineage>
        <taxon>Bacteria</taxon>
        <taxon>Fusobacteriati</taxon>
        <taxon>Fusobacteriota</taxon>
        <taxon>Fusobacteriia</taxon>
        <taxon>Fusobacteriales</taxon>
        <taxon>Leptotrichiaceae</taxon>
        <taxon>Oceanivirga</taxon>
    </lineage>
</organism>
<dbReference type="Gene3D" id="6.10.250.2040">
    <property type="match status" value="3"/>
</dbReference>
<dbReference type="InterPro" id="IPR011049">
    <property type="entry name" value="Serralysin-like_metalloprot_C"/>
</dbReference>
<keyword evidence="4" id="KW-0813">Transport</keyword>
<dbReference type="Pfam" id="PF03895">
    <property type="entry name" value="YadA_anchor"/>
    <property type="match status" value="1"/>
</dbReference>
<dbReference type="Pfam" id="PF05662">
    <property type="entry name" value="YadA_stalk"/>
    <property type="match status" value="14"/>
</dbReference>
<dbReference type="InterPro" id="IPR008640">
    <property type="entry name" value="Adhesin_Head_dom"/>
</dbReference>
<keyword evidence="5" id="KW-1134">Transmembrane beta strand</keyword>
<keyword evidence="15" id="KW-1185">Reference proteome</keyword>
<dbReference type="SUPFAM" id="SSF54523">
    <property type="entry name" value="Pili subunits"/>
    <property type="match status" value="1"/>
</dbReference>
<dbReference type="InterPro" id="IPR045584">
    <property type="entry name" value="Pilin-like"/>
</dbReference>
<reference evidence="14 15" key="1">
    <citation type="submission" date="2019-10" db="EMBL/GenBank/DDBJ databases">
        <authorList>
            <person name="Blom J."/>
        </authorList>
    </citation>
    <scope>NUCLEOTIDE SEQUENCE [LARGE SCALE GENOMIC DNA]</scope>
    <source>
        <strain evidence="14 15">ES3154-GLU</strain>
    </source>
</reference>
<evidence type="ECO:0000256" key="7">
    <source>
        <dbReference type="ARBA" id="ARBA00022729"/>
    </source>
</evidence>
<evidence type="ECO:0000256" key="2">
    <source>
        <dbReference type="ARBA" id="ARBA00004442"/>
    </source>
</evidence>
<dbReference type="CDD" id="cd12820">
    <property type="entry name" value="LbR_YadA-like"/>
    <property type="match status" value="5"/>
</dbReference>
<comment type="similarity">
    <text evidence="3">Belongs to the autotransporter-2 (AT-2) (TC 1.B.40) family.</text>
</comment>
<gene>
    <name evidence="14" type="ORF">OMES3154_00280</name>
</gene>
<accession>A0A6I8MD36</accession>
<protein>
    <submittedName>
        <fullName evidence="14">Autotransporter protein</fullName>
    </submittedName>
</protein>
<feature type="domain" description="OmpA-like" evidence="13">
    <location>
        <begin position="5016"/>
        <end position="5136"/>
    </location>
</feature>
<dbReference type="InterPro" id="IPR005594">
    <property type="entry name" value="YadA_C"/>
</dbReference>
<evidence type="ECO:0000256" key="9">
    <source>
        <dbReference type="ARBA" id="ARBA00023136"/>
    </source>
</evidence>
<keyword evidence="10" id="KW-0998">Cell outer membrane</keyword>
<dbReference type="GO" id="GO:0015031">
    <property type="term" value="P:protein transport"/>
    <property type="evidence" value="ECO:0007669"/>
    <property type="project" value="UniProtKB-KW"/>
</dbReference>
<evidence type="ECO:0000256" key="11">
    <source>
        <dbReference type="PROSITE-ProRule" id="PRU00473"/>
    </source>
</evidence>
<sequence length="5136" mass="543034">MNSKIQEIERWLKRSLKNRISINKNTIISYMMKGMAGVFAMLIFSANTYAGFKITWMDGSGYARGENVNQYENSVGIGSGFEGKNAVVIGTSSNVKESSVTIGFNTTNNATSSVAIGRQANIEKAASQKSVAIGMLAKITGRSQSSTAIGYNSTVSNGGAVSIGAESTASGFYSTALGGYANSKGRNSIAIGVFAETGEGDNARRAIAIGSGSRGISEEKNYAGAKAERKDSLAIGTAANSQGESSIAIGKESVSNGLNSIAIGTSTQAKVGSVAIGSGALAQTNEDNHTTVAIGKGAQSLVGWSVAIGESSKAHESAIGIGYSAISKGLSVAIGRESNANQYSTAIGFKSIADGPVSTSFGFASNAKELRSTALGAESHAEGNASISIGSLTTSRGDRSIAIGGTFEKNATPGKNPEFFPAYALANDAIAIGAATRAENKESIAIGKAANATGERSTAIGNGSKAGNGQSLALGSNVETKKSQSIGIGNDIVITGEGAIGIGGDDSISYNTGLLDVVTSKLSQESKNDIVNGNYSKTYANGTASVAIGMSTLAVGDASTSLGTRAAALGEKSVALGFESVALGNYSTALGEGARAIALESFAGSINARATGKQSIALGHYASTGKNGSWVTDNKGTNGQYSIAIGSHATVTGEKSIYIGKRNGHESSGVSGNESVGIGYNNNVHSDNAIVLGSNTTIAQGKNDAIAIGNTVTVGNPNVIAIGKEAKANGTNTVSIGLSAEAAADLSVAIGNASKTEGTNSTAVGNSAHAGNWATAYGNQSNASTDDAVAVGNTALASGNNSTAIGAHTNASAVGAIAIGGNNTNRATASATNAISIGANSTNKEDAIAIGRGASVSNNGGVAIGEGSQSLVNSGVIGYDLWNQTNSGAAWVSTKAAFAVGTSANTRQITGVAAGKEDTDAVNVAQLKRAKVTISGNGGNHQVLKQTDGNIDFKNGNNTTAVVETDNTVKYDINPFVTLQNTGDKNSAGLHIKYSANPEANYSKLNGDTLEISRQGNGITNVVKLGIDSNNNEGYLTGLEDRSPITRQNHNYSTNYANDKKRAATEGAVADIANSLGWEILNGNVKVGDVAKLESGVVTKKQVAFKGVDGKTKVDVTSNNNGYDVTIGLSESIENKINSIDVSAKADKNGSNISNPKTWRDNLEVYSKAEVNSKGITFEDDKNITTKINLEGTLGIKGSKDQNNFGTVTKISNNTVTIDLNEATKNELSKIGTTETGLGELKNNKLTFKDSNGTSFERKNSEDKVLTIKEGDITDKYKGDNLKTQIENTQDGAIIKIGLKKNLTAIQSISDGRNKLELNNNGAIKLSNASNESVKLTGLSDGEIGENSTDAVTGKQLHTLQEKAISFVGNDANNKVNRKLGETLKIIGEGTLKGETASNNIKVEKNKEDTLEIKLAKDLVGITSISNGDNKITIDGDKTTFSNDIYVGGNKVVTENKISSLGNLTYKANSGESKTVGLTTGLDFIGDKNITASVEENGKVKYTLKKELEIDSIAKENGAKIILGENDITLSKGNSEAIKLKGVAKGTSNDEAVNYEQLKPFVDSLGGNATINADGTVAKPTYSLKAGGNHNTVGSALTAIDEVSNTNKGDIKVLQDHSMTFNASKNTNPLIRKNSETNAITITEGDIDNNSVEYKGNNLKTEIVNEGNIYKLKIGLRENLEGIKSIKGENNTITLDGENGAIKLSNANNNVKLTGIADGTVANDAVNFSQLEKKVDKSTYNDAINNINTTLNKKINIEAADGKYALKSNKLVIKDKEKGIKEISYGVETSNLQITGDNNINTKINNDVLTISIVDKPTFSGATIAGVSFNQDENGTKLINANGAKIVAITGGEVKEGSGAAVNGGQLFDVKKIADKAQTDATNAITKADNAQEKANSAFDLATNTKEELDVEKPKIKANEDKIKEHGTKLNDHDTKISENKTKIEKGFNFAADKNEAFNRPLGGTLKISGNGKNISTETDTANGTIKVKLTESPTFGDIIINEGNNGKITGLENGTKDKDAINLSQLKPLAESLGATINIDNGTVTGPTYKLGDQNYTNLGDVLKNIYIQSTKPITFKDGAKSQNSKDVALGGNLTFREVQGSKNISVILKPQDYTYEFSIKENPEFNGIVKATNGFDANSKKIINVAAGTEDTDAVNFKQLKEIKEGIKSSVNLSLEAPVSYTAEINETRTQVVQKNNKFYKPDQLDINGNVKEGETELPQEVLNSIKISTISKGGSISTPVVMTNIAAGEVKEGSTDAVNGGQLKAVKDDIQNVSNDVKKVTNSISKGDFGNVVVTDGNGNKLVKVNGNYYNTSDVIEDPTDHSLKVKEGNNVTPVTEGIKLSAVNPSGPSTTKATILSNIAAGKNDTDAVNVSQLKDFGLDPTNSKPVVTYDNKNKESITLGNTNNPVSITNVKEGNLVENGKDAVNAGQLYTVKQTAENANTLANKGWNIAVNDTHDHKVSLGDTVRFKSGTNNLTISEIENSQNSNSHNITLNIIDSPKFGDITINNDNKNVITGLGNKTFDPNSFTSGQAATEDQLKAIKDLIDKNISSNNDRAVKYDLKDGNVDKSKVSLEGGSGGTTITNLKDGDVSVASKDAVNGSQLYNQALNLKKELMGNNISDINTPFSVELRDNNGRPATYNSVKEAFESLNNGFRIAAAKVDQAKYVGPNQTLAIVGENDGNISTELSTKIIQPKDGKANIEIPTLTVKLSKTPTFDTVTAKQSISVGDTTTNTNSPVIKINENNNGNITGLKNITFDPNQFTSGQAATEDQLSIVSNNVNKKVDEFSDASPYEYTSNGTNSLIKGKDGNFYTAEELKDASYDQASDKYTKNSVDVTPSVDKANVYVKTKGADSKKLANLSSGLENKEIAKEYLGQDVANKEKAITDSQNILKGLLNNKEDSTLNTAATLRDIQTLTIAGLDFTANKSEGQKANKVHRELGTSIAIVGGDVRNDITYDTKNIITTSDADNNKIIIKLANTPEFNGITIKGKNGENGKNGKDAEISVDDDGNIVVINGIDGKNGKDGKAGSKVVTEATIGDTNISYTANKASSKKTVSLKDGFDFTNGTNITAEVADNGVVKFNLNDTLTGIKSIDAGNDKAKITLNGNDITLSNGNSKAIKLKGVAKGTSNDDAVNYEQLNDLINAIGGGASINKTDGTLTKPTFNLKAGATGGQGNETKGYNTVSSALEALDNAISTSNATLSDSKIYFQGNEENNKIERKLGQTLKIAGEGTLAGQTAANNIQVVKNNDSLEIKLAKNIVNIENITTTESDEKEKAVLGQKGVKAENKTNLTNLTANGLEINSKLDDKKDVTKVNLDGIELANNSTSATVKNSITKETITLNDTKSGNYSNTSSAKAITLVDKDENKAIITATNISISGNNGSSLKLDKESIITNNSKILMNDSDKITLSKITTAENKSIKLDGIANGKISDTSKEAINGSQLHSLAGVLGASVDNNNITAPEFKKLKGIDGNEDTNNIKTYSAAINKVSSKLNEGLKYKAELGSGNKAENNTTTNYLGSTLEIIKLKGNSNITLGEGEVAKTYVGNNLITKISQKSGNSTIEIGFNEKPEFKAINIKEGNKSLTITAEGITGLKDLEDSSDESSAVNKKYVTNVKTKLENTINNVTNSIENLDDSIPYEYTSKGTDSLIRGKDGKFYTKEELKGAEFKNNSYIKEGRTLADIEESNVYVKTKDNAKKLTNVASGIDSSKIGVNESLLNYSLAKELINGGNNTNGLNQLTNKSKLNTVSTVGDLQAVSLAGLDFTGNTYTESKDTHKVLGSKLVIKGEGTNKPETGEYKFESASGNIRVDSDGKDLTVRLNKNLTNINSIANSGVSISLADGAITLSKSNSNSAIKLKGVAIGEEDTDAVNFGQLKELNIKVNNISNGEDGVVVYTTKNGEKVTKLGDIFYKSSATKVDGKPVYITESGEKYVKESDGKFHKVNNGKIEEVAAENINIENFTTNPEVSSSDVVASLVNPNGKATTPTILSNIASGIDSSKIGTGTKLTEESAKEIVGGLNKIEDKSKLNTAVTVGDLQAVSLAGLDFTGNTFDGSKDTHKVLGSKLVIKGEGTNKPETGEYTFESASGNIRVDSDGKDLTVRLNKNLTNINSISNSGVSISLGDGAITLSKPNSNNAIKLKGVAEGKENTDAVNFGQLKQVETTINNELNQVTKGEKGILIYTDTKGNRLVKIGKEFYNKDQLTKDGKPKYRAADGKEYVKIEDKFYIVTNDQVSETPDEKITLETFNQNGAKKPNIPLDEIIVSVVNPDETTSNPKRIANVASGIDSSKIGVNESLLNYSLAEELINGGNNTNGLNQLTNKSKLNTVATVGDLQAVSLAGLDFTGNTFDGSKDTHKVLGSKLVIKGEGTNKPETGEYTFESASGNIRVDSDSNDLTVKLNKDLVNISSISSKNENGKQSKITLNNDHIIINNDIYKGSKEDGNKLITQTEVKDIVSNSVMKFKGDNGEEKSVKLGETLNIKGSGMITTTSSEDGITIDLKDEVKKQINNISNGEAGIVVYTTKDGDKITKVGDTFYKSDAKKIEGNYVYTTEDSKEYIKKSDGKFYMIENGKAKENADDSITIETFDKSNAKNPEIKSNEITASVVNVDGTVKTPTILANIASGIDKTKIGTDTELTKDGAREIINGKPKSDKTPAIIGLNQLKDKSKLNTAATVGDLQAVSLAGLGFKANSGNEIHRNLGSSISIEGEAIRDGVTYSTKNITTAVKDDKILIKMAENPEFKGLTINDGNDKTKSLELTKDSVGVKDTKITFGEGEVNVNEAKITNVADGKISADSKEAVNGSQLKQLEDKINKSGSQNFEIGDGNTDSKIIINSTDNKFNIVGDENITTEITDKNVNVKLNNKLNNIDSISGLADLDENSDGSRAANKNYVDKQIKENNKKITSGVAGAYAIAAIPQVTYDKLFGVGVGAGSFDGSNAVAFGISGQNRARNFVYKASVSLSSDSKVGVNAGFNYSIGSVKQTEDVKIINELKNEIKKLNKEVAALKENKRRDRISYVLNNFTTDSSRITKEQVNILKEIVKLVNERYKDRTIEIIGHTDIRHTEKYNLDLGLRRAKAAKNALIRLGLSDYVNVIIKSVGYNESVDGEYANQRRVEILINNLDQYYNQK</sequence>
<keyword evidence="9 11" id="KW-0472">Membrane</keyword>
<dbReference type="SUPFAM" id="SSF101967">
    <property type="entry name" value="Adhesin YadA, collagen-binding domain"/>
    <property type="match status" value="8"/>
</dbReference>
<name>A0A6I8MD36_9FUSO</name>
<dbReference type="InterPro" id="IPR036737">
    <property type="entry name" value="OmpA-like_sf"/>
</dbReference>
<dbReference type="CDD" id="cd07185">
    <property type="entry name" value="OmpA_C-like"/>
    <property type="match status" value="1"/>
</dbReference>